<organism evidence="2 3">
    <name type="scientific">candidate division KSB3 bacterium</name>
    <dbReference type="NCBI Taxonomy" id="2044937"/>
    <lineage>
        <taxon>Bacteria</taxon>
        <taxon>candidate division KSB3</taxon>
    </lineage>
</organism>
<accession>A0A9D5K0P9</accession>
<evidence type="ECO:0000313" key="2">
    <source>
        <dbReference type="EMBL" id="MBD3327202.1"/>
    </source>
</evidence>
<dbReference type="PANTHER" id="PTHR14859">
    <property type="entry name" value="CALCOFLUOR WHITE HYPERSENSITIVE PROTEIN PRECURSOR"/>
    <property type="match status" value="1"/>
</dbReference>
<dbReference type="AlphaFoldDB" id="A0A9D5K0P9"/>
<feature type="domain" description="Endonuclease/exonuclease/phosphatase" evidence="1">
    <location>
        <begin position="5"/>
        <end position="227"/>
    </location>
</feature>
<dbReference type="PANTHER" id="PTHR14859:SF15">
    <property type="entry name" value="ENDONUCLEASE_EXONUCLEASE_PHOSPHATASE DOMAIN-CONTAINING PROTEIN"/>
    <property type="match status" value="1"/>
</dbReference>
<evidence type="ECO:0000259" key="1">
    <source>
        <dbReference type="Pfam" id="PF03372"/>
    </source>
</evidence>
<protein>
    <submittedName>
        <fullName evidence="2">EEP domain-containing protein</fullName>
    </submittedName>
</protein>
<dbReference type="Proteomes" id="UP000649604">
    <property type="component" value="Unassembled WGS sequence"/>
</dbReference>
<dbReference type="EMBL" id="WJJP01000703">
    <property type="protein sequence ID" value="MBD3327202.1"/>
    <property type="molecule type" value="Genomic_DNA"/>
</dbReference>
<dbReference type="GO" id="GO:0016020">
    <property type="term" value="C:membrane"/>
    <property type="evidence" value="ECO:0007669"/>
    <property type="project" value="GOC"/>
</dbReference>
<dbReference type="Gene3D" id="3.60.10.10">
    <property type="entry name" value="Endonuclease/exonuclease/phosphatase"/>
    <property type="match status" value="1"/>
</dbReference>
<comment type="caution">
    <text evidence="2">The sequence shown here is derived from an EMBL/GenBank/DDBJ whole genome shotgun (WGS) entry which is preliminary data.</text>
</comment>
<dbReference type="InterPro" id="IPR036691">
    <property type="entry name" value="Endo/exonu/phosph_ase_sf"/>
</dbReference>
<dbReference type="GO" id="GO:0006506">
    <property type="term" value="P:GPI anchor biosynthetic process"/>
    <property type="evidence" value="ECO:0007669"/>
    <property type="project" value="TreeGrafter"/>
</dbReference>
<dbReference type="InterPro" id="IPR005135">
    <property type="entry name" value="Endo/exonuclease/phosphatase"/>
</dbReference>
<dbReference type="SUPFAM" id="SSF56219">
    <property type="entry name" value="DNase I-like"/>
    <property type="match status" value="1"/>
</dbReference>
<dbReference type="Pfam" id="PF03372">
    <property type="entry name" value="Exo_endo_phos"/>
    <property type="match status" value="1"/>
</dbReference>
<dbReference type="GO" id="GO:0003824">
    <property type="term" value="F:catalytic activity"/>
    <property type="evidence" value="ECO:0007669"/>
    <property type="project" value="InterPro"/>
</dbReference>
<evidence type="ECO:0000313" key="3">
    <source>
        <dbReference type="Proteomes" id="UP000649604"/>
    </source>
</evidence>
<reference evidence="2" key="1">
    <citation type="submission" date="2019-11" db="EMBL/GenBank/DDBJ databases">
        <title>Microbial mats filling the niche in hypersaline microbial mats.</title>
        <authorList>
            <person name="Wong H.L."/>
            <person name="Macleod F.I."/>
            <person name="White R.A. III"/>
            <person name="Burns B.P."/>
        </authorList>
    </citation>
    <scope>NUCLEOTIDE SEQUENCE</scope>
    <source>
        <strain evidence="2">Rbin_158</strain>
    </source>
</reference>
<proteinExistence type="predicted"/>
<dbReference type="InterPro" id="IPR051916">
    <property type="entry name" value="GPI-anchor_lipid_remodeler"/>
</dbReference>
<sequence length="240" mass="27581">MIRVMTYNVHRCLGLDGRVSPNRIAEIIARYAPDVVALQELDVHRDRTGNVHQAERIARLLEMRYHFHPSFIIEAEQYGNAVFSHFPLRKVKAGQLPGRAKLEPRSALWVEIACQTPPLHLINTHLGLRPRERLEQVQRLLGTNWLDHPDCRVPLVLCGDFNARPRSKVYRHVTLRLHDVVQASAAPIFARTWMGLLRLDYIFISPDIQVNHVFVPRTTLTRRASDHLPVVTDLVVNNPC</sequence>
<name>A0A9D5K0P9_9BACT</name>
<gene>
    <name evidence="2" type="ORF">GF339_21630</name>
</gene>